<dbReference type="Gene3D" id="1.10.150.690">
    <property type="entry name" value="DUF2063"/>
    <property type="match status" value="1"/>
</dbReference>
<dbReference type="Pfam" id="PF09836">
    <property type="entry name" value="DUF2063"/>
    <property type="match status" value="1"/>
</dbReference>
<gene>
    <name evidence="2" type="ORF">FBZ90_113101</name>
</gene>
<dbReference type="RefSeq" id="WP_211102218.1">
    <property type="nucleotide sequence ID" value="NZ_VITR01000013.1"/>
</dbReference>
<proteinExistence type="predicted"/>
<feature type="domain" description="Putative DNA-binding" evidence="1">
    <location>
        <begin position="23"/>
        <end position="87"/>
    </location>
</feature>
<sequence>MSTPDAGPPPLMAEELAAFCQDARRGRVRLYGQLLRENIAEALRSSFPLFVQRFGSVALEDAIDAFITLHPALRPQFHHIATEFVVFAQRGRLLSPRLTALLEYEWALLAAEIDPARVSPEGAAGAYIRLNPTARLVLLPFDPSAAAEPGVEGAGGDERPYALFRTADHRVLIQPLTFQDCLVVEQIRDAGAMLPETLTDLLVADLSPPDLQTSLAHGLACGLFCVTPEPIGEPS</sequence>
<name>A0A560GVT6_9PROT</name>
<organism evidence="2 3">
    <name type="scientific">Nitrospirillum amazonense</name>
    <dbReference type="NCBI Taxonomy" id="28077"/>
    <lineage>
        <taxon>Bacteria</taxon>
        <taxon>Pseudomonadati</taxon>
        <taxon>Pseudomonadota</taxon>
        <taxon>Alphaproteobacteria</taxon>
        <taxon>Rhodospirillales</taxon>
        <taxon>Azospirillaceae</taxon>
        <taxon>Nitrospirillum</taxon>
    </lineage>
</organism>
<evidence type="ECO:0000313" key="2">
    <source>
        <dbReference type="EMBL" id="TWB38108.1"/>
    </source>
</evidence>
<dbReference type="Proteomes" id="UP000315751">
    <property type="component" value="Unassembled WGS sequence"/>
</dbReference>
<accession>A0A560GVT6</accession>
<evidence type="ECO:0000259" key="1">
    <source>
        <dbReference type="Pfam" id="PF09836"/>
    </source>
</evidence>
<evidence type="ECO:0000313" key="3">
    <source>
        <dbReference type="Proteomes" id="UP000315751"/>
    </source>
</evidence>
<protein>
    <recommendedName>
        <fullName evidence="1">Putative DNA-binding domain-containing protein</fullName>
    </recommendedName>
</protein>
<keyword evidence="3" id="KW-1185">Reference proteome</keyword>
<dbReference type="AlphaFoldDB" id="A0A560GVT6"/>
<dbReference type="InterPro" id="IPR018640">
    <property type="entry name" value="DUF2063"/>
</dbReference>
<dbReference type="InterPro" id="IPR044922">
    <property type="entry name" value="DUF2063_N_sf"/>
</dbReference>
<dbReference type="EMBL" id="VITR01000013">
    <property type="protein sequence ID" value="TWB38108.1"/>
    <property type="molecule type" value="Genomic_DNA"/>
</dbReference>
<comment type="caution">
    <text evidence="2">The sequence shown here is derived from an EMBL/GenBank/DDBJ whole genome shotgun (WGS) entry which is preliminary data.</text>
</comment>
<reference evidence="2 3" key="1">
    <citation type="submission" date="2019-06" db="EMBL/GenBank/DDBJ databases">
        <title>Genomic Encyclopedia of Type Strains, Phase IV (KMG-V): Genome sequencing to study the core and pangenomes of soil and plant-associated prokaryotes.</title>
        <authorList>
            <person name="Whitman W."/>
        </authorList>
    </citation>
    <scope>NUCLEOTIDE SEQUENCE [LARGE SCALE GENOMIC DNA]</scope>
    <source>
        <strain evidence="2 3">BR 11622</strain>
    </source>
</reference>